<dbReference type="RefSeq" id="WP_203904918.1">
    <property type="nucleotide sequence ID" value="NZ_BOPF01000049.1"/>
</dbReference>
<dbReference type="GO" id="GO:0008865">
    <property type="term" value="F:fructokinase activity"/>
    <property type="evidence" value="ECO:0007669"/>
    <property type="project" value="UniProtKB-ARBA"/>
</dbReference>
<organism evidence="8 9">
    <name type="scientific">Virgisporangium aliadipatigenens</name>
    <dbReference type="NCBI Taxonomy" id="741659"/>
    <lineage>
        <taxon>Bacteria</taxon>
        <taxon>Bacillati</taxon>
        <taxon>Actinomycetota</taxon>
        <taxon>Actinomycetes</taxon>
        <taxon>Micromonosporales</taxon>
        <taxon>Micromonosporaceae</taxon>
        <taxon>Virgisporangium</taxon>
    </lineage>
</organism>
<dbReference type="EMBL" id="BOPF01000049">
    <property type="protein sequence ID" value="GIJ51521.1"/>
    <property type="molecule type" value="Genomic_DNA"/>
</dbReference>
<comment type="similarity">
    <text evidence="1 6">Belongs to the carbohydrate kinase PfkB family.</text>
</comment>
<protein>
    <submittedName>
        <fullName evidence="8">Fructokinase</fullName>
    </submittedName>
</protein>
<dbReference type="Proteomes" id="UP000619260">
    <property type="component" value="Unassembled WGS sequence"/>
</dbReference>
<dbReference type="InterPro" id="IPR011611">
    <property type="entry name" value="PfkB_dom"/>
</dbReference>
<accession>A0A8J4DVJ8</accession>
<dbReference type="PROSITE" id="PS00584">
    <property type="entry name" value="PFKB_KINASES_2"/>
    <property type="match status" value="1"/>
</dbReference>
<dbReference type="Gene3D" id="3.40.1190.20">
    <property type="match status" value="1"/>
</dbReference>
<evidence type="ECO:0000313" key="9">
    <source>
        <dbReference type="Proteomes" id="UP000619260"/>
    </source>
</evidence>
<proteinExistence type="inferred from homology"/>
<dbReference type="GO" id="GO:0005524">
    <property type="term" value="F:ATP binding"/>
    <property type="evidence" value="ECO:0007669"/>
    <property type="project" value="UniProtKB-KW"/>
</dbReference>
<dbReference type="AlphaFoldDB" id="A0A8J4DVJ8"/>
<dbReference type="InterPro" id="IPR050306">
    <property type="entry name" value="PfkB_Carbo_kinase"/>
</dbReference>
<evidence type="ECO:0000256" key="5">
    <source>
        <dbReference type="ARBA" id="ARBA00022840"/>
    </source>
</evidence>
<dbReference type="CDD" id="cd01167">
    <property type="entry name" value="bac_FRK"/>
    <property type="match status" value="1"/>
</dbReference>
<dbReference type="InterPro" id="IPR029056">
    <property type="entry name" value="Ribokinase-like"/>
</dbReference>
<dbReference type="GO" id="GO:0006000">
    <property type="term" value="P:fructose metabolic process"/>
    <property type="evidence" value="ECO:0007669"/>
    <property type="project" value="UniProtKB-ARBA"/>
</dbReference>
<dbReference type="SUPFAM" id="SSF53613">
    <property type="entry name" value="Ribokinase-like"/>
    <property type="match status" value="1"/>
</dbReference>
<dbReference type="PANTHER" id="PTHR43085:SF1">
    <property type="entry name" value="PSEUDOURIDINE KINASE-RELATED"/>
    <property type="match status" value="1"/>
</dbReference>
<evidence type="ECO:0000313" key="8">
    <source>
        <dbReference type="EMBL" id="GIJ51521.1"/>
    </source>
</evidence>
<evidence type="ECO:0000256" key="2">
    <source>
        <dbReference type="ARBA" id="ARBA00022679"/>
    </source>
</evidence>
<dbReference type="PRINTS" id="PR00990">
    <property type="entry name" value="RIBOKINASE"/>
</dbReference>
<keyword evidence="2 6" id="KW-0808">Transferase</keyword>
<evidence type="ECO:0000256" key="1">
    <source>
        <dbReference type="ARBA" id="ARBA00010688"/>
    </source>
</evidence>
<gene>
    <name evidence="8" type="ORF">Val02_84070</name>
</gene>
<keyword evidence="9" id="KW-1185">Reference proteome</keyword>
<name>A0A8J4DVJ8_9ACTN</name>
<keyword evidence="5" id="KW-0067">ATP-binding</keyword>
<evidence type="ECO:0000256" key="4">
    <source>
        <dbReference type="ARBA" id="ARBA00022777"/>
    </source>
</evidence>
<evidence type="ECO:0000256" key="6">
    <source>
        <dbReference type="RuleBase" id="RU003704"/>
    </source>
</evidence>
<dbReference type="InterPro" id="IPR002173">
    <property type="entry name" value="Carboh/pur_kinase_PfkB_CS"/>
</dbReference>
<dbReference type="InterPro" id="IPR002139">
    <property type="entry name" value="Ribo/fructo_kinase"/>
</dbReference>
<reference evidence="8" key="1">
    <citation type="submission" date="2021-01" db="EMBL/GenBank/DDBJ databases">
        <title>Whole genome shotgun sequence of Virgisporangium aliadipatigenens NBRC 105644.</title>
        <authorList>
            <person name="Komaki H."/>
            <person name="Tamura T."/>
        </authorList>
    </citation>
    <scope>NUCLEOTIDE SEQUENCE</scope>
    <source>
        <strain evidence="8">NBRC 105644</strain>
    </source>
</reference>
<keyword evidence="4 6" id="KW-0418">Kinase</keyword>
<comment type="caution">
    <text evidence="8">The sequence shown here is derived from an EMBL/GenBank/DDBJ whole genome shotgun (WGS) entry which is preliminary data.</text>
</comment>
<evidence type="ECO:0000259" key="7">
    <source>
        <dbReference type="Pfam" id="PF00294"/>
    </source>
</evidence>
<dbReference type="PANTHER" id="PTHR43085">
    <property type="entry name" value="HEXOKINASE FAMILY MEMBER"/>
    <property type="match status" value="1"/>
</dbReference>
<dbReference type="Pfam" id="PF00294">
    <property type="entry name" value="PfkB"/>
    <property type="match status" value="1"/>
</dbReference>
<sequence length="307" mass="32802">MIVVCGEALVDLIRSAAGESYLPRPGGSAANVAAALGRLGADVTLVARISQDRLGELLREHLRRSLVRLEHVVDADEHTTLAIADLLPGGDAAYTFYIDGCADGRWRADELPAALPDGAALHVSGSLALAVPTMGDALEGLIRRERRHRVISLDPNPRSTISPEPDSVRARLSTWLPLADIVKIGTADLEWIAPGQPYELVARQWHLRGCALVVVTRGGKGVYALGPDGPVDLPANPVELVDTVGAGDAFMAGLLAALDRAELLTRDRLSRLGTPDLSECLRFAQRVAAHTCARQGAEPPWLEELRP</sequence>
<keyword evidence="3" id="KW-0547">Nucleotide-binding</keyword>
<evidence type="ECO:0000256" key="3">
    <source>
        <dbReference type="ARBA" id="ARBA00022741"/>
    </source>
</evidence>
<feature type="domain" description="Carbohydrate kinase PfkB" evidence="7">
    <location>
        <begin position="2"/>
        <end position="300"/>
    </location>
</feature>